<keyword evidence="2" id="KW-1185">Reference proteome</keyword>
<accession>A0A0C3J5W8</accession>
<reference evidence="2" key="2">
    <citation type="submission" date="2015-01" db="EMBL/GenBank/DDBJ databases">
        <title>Evolutionary Origins and Diversification of the Mycorrhizal Mutualists.</title>
        <authorList>
            <consortium name="DOE Joint Genome Institute"/>
            <consortium name="Mycorrhizal Genomics Consortium"/>
            <person name="Kohler A."/>
            <person name="Kuo A."/>
            <person name="Nagy L.G."/>
            <person name="Floudas D."/>
            <person name="Copeland A."/>
            <person name="Barry K.W."/>
            <person name="Cichocki N."/>
            <person name="Veneault-Fourrey C."/>
            <person name="LaButti K."/>
            <person name="Lindquist E.A."/>
            <person name="Lipzen A."/>
            <person name="Lundell T."/>
            <person name="Morin E."/>
            <person name="Murat C."/>
            <person name="Riley R."/>
            <person name="Ohm R."/>
            <person name="Sun H."/>
            <person name="Tunlid A."/>
            <person name="Henrissat B."/>
            <person name="Grigoriev I.V."/>
            <person name="Hibbett D.S."/>
            <person name="Martin F."/>
        </authorList>
    </citation>
    <scope>NUCLEOTIDE SEQUENCE [LARGE SCALE GENOMIC DNA]</scope>
    <source>
        <strain evidence="2">Marx 270</strain>
    </source>
</reference>
<reference evidence="1 2" key="1">
    <citation type="submission" date="2014-04" db="EMBL/GenBank/DDBJ databases">
        <authorList>
            <consortium name="DOE Joint Genome Institute"/>
            <person name="Kuo A."/>
            <person name="Kohler A."/>
            <person name="Costa M.D."/>
            <person name="Nagy L.G."/>
            <person name="Floudas D."/>
            <person name="Copeland A."/>
            <person name="Barry K.W."/>
            <person name="Cichocki N."/>
            <person name="Veneault-Fourrey C."/>
            <person name="LaButti K."/>
            <person name="Lindquist E.A."/>
            <person name="Lipzen A."/>
            <person name="Lundell T."/>
            <person name="Morin E."/>
            <person name="Murat C."/>
            <person name="Sun H."/>
            <person name="Tunlid A."/>
            <person name="Henrissat B."/>
            <person name="Grigoriev I.V."/>
            <person name="Hibbett D.S."/>
            <person name="Martin F."/>
            <person name="Nordberg H.P."/>
            <person name="Cantor M.N."/>
            <person name="Hua S.X."/>
        </authorList>
    </citation>
    <scope>NUCLEOTIDE SEQUENCE [LARGE SCALE GENOMIC DNA]</scope>
    <source>
        <strain evidence="1 2">Marx 270</strain>
    </source>
</reference>
<name>A0A0C3J5W8_PISTI</name>
<dbReference type="STRING" id="870435.A0A0C3J5W8"/>
<proteinExistence type="predicted"/>
<gene>
    <name evidence="1" type="ORF">M404DRAFT_46731</name>
</gene>
<feature type="non-terminal residue" evidence="1">
    <location>
        <position position="74"/>
    </location>
</feature>
<feature type="non-terminal residue" evidence="1">
    <location>
        <position position="1"/>
    </location>
</feature>
<dbReference type="InParanoid" id="A0A0C3J5W8"/>
<dbReference type="Proteomes" id="UP000054217">
    <property type="component" value="Unassembled WGS sequence"/>
</dbReference>
<sequence>QPFDRVSGDDSIQGEFLYQLANANDTITQNFLTHFIRSGVTLPLSVKGDPASRPFTFLQSVTEGVTPSTSVTGL</sequence>
<dbReference type="EMBL" id="KN831971">
    <property type="protein sequence ID" value="KIO04453.1"/>
    <property type="molecule type" value="Genomic_DNA"/>
</dbReference>
<dbReference type="HOGENOM" id="CLU_2694630_0_0_1"/>
<evidence type="ECO:0000313" key="1">
    <source>
        <dbReference type="EMBL" id="KIO04453.1"/>
    </source>
</evidence>
<dbReference type="AlphaFoldDB" id="A0A0C3J5W8"/>
<evidence type="ECO:0000313" key="2">
    <source>
        <dbReference type="Proteomes" id="UP000054217"/>
    </source>
</evidence>
<protein>
    <submittedName>
        <fullName evidence="1">Uncharacterized protein</fullName>
    </submittedName>
</protein>
<dbReference type="OrthoDB" id="10039566at2759"/>
<organism evidence="1 2">
    <name type="scientific">Pisolithus tinctorius Marx 270</name>
    <dbReference type="NCBI Taxonomy" id="870435"/>
    <lineage>
        <taxon>Eukaryota</taxon>
        <taxon>Fungi</taxon>
        <taxon>Dikarya</taxon>
        <taxon>Basidiomycota</taxon>
        <taxon>Agaricomycotina</taxon>
        <taxon>Agaricomycetes</taxon>
        <taxon>Agaricomycetidae</taxon>
        <taxon>Boletales</taxon>
        <taxon>Sclerodermatineae</taxon>
        <taxon>Pisolithaceae</taxon>
        <taxon>Pisolithus</taxon>
    </lineage>
</organism>